<dbReference type="Proteomes" id="UP000050430">
    <property type="component" value="Unassembled WGS sequence"/>
</dbReference>
<accession>A0A0P6WL66</accession>
<dbReference type="InterPro" id="IPR036390">
    <property type="entry name" value="WH_DNA-bd_sf"/>
</dbReference>
<dbReference type="SMART" id="SM00420">
    <property type="entry name" value="HTH_DEOR"/>
    <property type="match status" value="1"/>
</dbReference>
<dbReference type="InterPro" id="IPR001034">
    <property type="entry name" value="DeoR_HTH"/>
</dbReference>
<organism evidence="5 6">
    <name type="scientific">Leptolinea tardivitalis</name>
    <dbReference type="NCBI Taxonomy" id="229920"/>
    <lineage>
        <taxon>Bacteria</taxon>
        <taxon>Bacillati</taxon>
        <taxon>Chloroflexota</taxon>
        <taxon>Anaerolineae</taxon>
        <taxon>Anaerolineales</taxon>
        <taxon>Anaerolineaceae</taxon>
        <taxon>Leptolinea</taxon>
    </lineage>
</organism>
<gene>
    <name evidence="5" type="ORF">ADM99_15445</name>
</gene>
<keyword evidence="3" id="KW-0804">Transcription</keyword>
<dbReference type="InterPro" id="IPR036388">
    <property type="entry name" value="WH-like_DNA-bd_sf"/>
</dbReference>
<proteinExistence type="predicted"/>
<dbReference type="InterPro" id="IPR014036">
    <property type="entry name" value="DeoR-like_C"/>
</dbReference>
<keyword evidence="1" id="KW-0805">Transcription regulation</keyword>
<dbReference type="PANTHER" id="PTHR30363">
    <property type="entry name" value="HTH-TYPE TRANSCRIPTIONAL REGULATOR SRLR-RELATED"/>
    <property type="match status" value="1"/>
</dbReference>
<keyword evidence="6" id="KW-1185">Reference proteome</keyword>
<evidence type="ECO:0000256" key="1">
    <source>
        <dbReference type="ARBA" id="ARBA00023015"/>
    </source>
</evidence>
<evidence type="ECO:0000256" key="2">
    <source>
        <dbReference type="ARBA" id="ARBA00023125"/>
    </source>
</evidence>
<dbReference type="PROSITE" id="PS00894">
    <property type="entry name" value="HTH_DEOR_1"/>
    <property type="match status" value="1"/>
</dbReference>
<dbReference type="SUPFAM" id="SSF100950">
    <property type="entry name" value="NagB/RpiA/CoA transferase-like"/>
    <property type="match status" value="1"/>
</dbReference>
<feature type="domain" description="HTH deoR-type" evidence="4">
    <location>
        <begin position="3"/>
        <end position="58"/>
    </location>
</feature>
<keyword evidence="2" id="KW-0238">DNA-binding</keyword>
<evidence type="ECO:0000313" key="6">
    <source>
        <dbReference type="Proteomes" id="UP000050430"/>
    </source>
</evidence>
<dbReference type="GO" id="GO:0003677">
    <property type="term" value="F:DNA binding"/>
    <property type="evidence" value="ECO:0007669"/>
    <property type="project" value="UniProtKB-KW"/>
</dbReference>
<protein>
    <recommendedName>
        <fullName evidence="4">HTH deoR-type domain-containing protein</fullName>
    </recommendedName>
</protein>
<dbReference type="InterPro" id="IPR037171">
    <property type="entry name" value="NagB/RpiA_transferase-like"/>
</dbReference>
<dbReference type="Pfam" id="PF00455">
    <property type="entry name" value="DeoRC"/>
    <property type="match status" value="1"/>
</dbReference>
<dbReference type="PRINTS" id="PR00037">
    <property type="entry name" value="HTHLACR"/>
</dbReference>
<dbReference type="SUPFAM" id="SSF46785">
    <property type="entry name" value="Winged helix' DNA-binding domain"/>
    <property type="match status" value="1"/>
</dbReference>
<dbReference type="OrthoDB" id="9797223at2"/>
<dbReference type="PANTHER" id="PTHR30363:SF44">
    <property type="entry name" value="AGA OPERON TRANSCRIPTIONAL REPRESSOR-RELATED"/>
    <property type="match status" value="1"/>
</dbReference>
<reference evidence="5 6" key="1">
    <citation type="submission" date="2015-07" db="EMBL/GenBank/DDBJ databases">
        <title>Genome sequence of Leptolinea tardivitalis DSM 16556.</title>
        <authorList>
            <person name="Hemp J."/>
            <person name="Ward L.M."/>
            <person name="Pace L.A."/>
            <person name="Fischer W.W."/>
        </authorList>
    </citation>
    <scope>NUCLEOTIDE SEQUENCE [LARGE SCALE GENOMIC DNA]</scope>
    <source>
        <strain evidence="5 6">YMTK-2</strain>
    </source>
</reference>
<evidence type="ECO:0000259" key="4">
    <source>
        <dbReference type="PROSITE" id="PS51000"/>
    </source>
</evidence>
<dbReference type="EMBL" id="LGCK01000014">
    <property type="protein sequence ID" value="KPL70518.1"/>
    <property type="molecule type" value="Genomic_DNA"/>
</dbReference>
<dbReference type="InterPro" id="IPR050313">
    <property type="entry name" value="Carb_Metab_HTH_regulators"/>
</dbReference>
<dbReference type="Gene3D" id="3.40.50.1360">
    <property type="match status" value="1"/>
</dbReference>
<dbReference type="RefSeq" id="WP_062422415.1">
    <property type="nucleotide sequence ID" value="NZ_BBYA01000010.1"/>
</dbReference>
<dbReference type="SMART" id="SM01134">
    <property type="entry name" value="DeoRC"/>
    <property type="match status" value="1"/>
</dbReference>
<comment type="caution">
    <text evidence="5">The sequence shown here is derived from an EMBL/GenBank/DDBJ whole genome shotgun (WGS) entry which is preliminary data.</text>
</comment>
<evidence type="ECO:0000313" key="5">
    <source>
        <dbReference type="EMBL" id="KPL70518.1"/>
    </source>
</evidence>
<evidence type="ECO:0000256" key="3">
    <source>
        <dbReference type="ARBA" id="ARBA00023163"/>
    </source>
</evidence>
<dbReference type="PROSITE" id="PS51000">
    <property type="entry name" value="HTH_DEOR_2"/>
    <property type="match status" value="1"/>
</dbReference>
<dbReference type="STRING" id="229920.ADM99_15445"/>
<name>A0A0P6WL66_9CHLR</name>
<dbReference type="GO" id="GO:0003700">
    <property type="term" value="F:DNA-binding transcription factor activity"/>
    <property type="evidence" value="ECO:0007669"/>
    <property type="project" value="InterPro"/>
</dbReference>
<sequence>MISAERRKKILELVEKRSSISVAEMCELLDVSEMTIRRDLSMLSNQGLLQRVHGGAVSRRGRSYEPPYLMRSSINVIDKRAIGEIASSLVMDGDSLALDNGSTVLELAKTLVGKRNLTVLTASLAVANILADAPGIRLILSGGILRPEEGSLIGHIAERTFQEFRIDKAFIGIGGISLENGLTEYNLEDTLVKRNLINNAEQIIVLTDSSKLGKTRFSFVAPLSVVDVLITDGRASEEVLQGYRIQGIEVLTTVPTDTTLSEVEEQ</sequence>
<dbReference type="InterPro" id="IPR018356">
    <property type="entry name" value="Tscrpt_reg_HTH_DeoR_CS"/>
</dbReference>
<dbReference type="Pfam" id="PF08220">
    <property type="entry name" value="HTH_DeoR"/>
    <property type="match status" value="1"/>
</dbReference>
<dbReference type="Gene3D" id="1.10.10.10">
    <property type="entry name" value="Winged helix-like DNA-binding domain superfamily/Winged helix DNA-binding domain"/>
    <property type="match status" value="1"/>
</dbReference>
<dbReference type="AlphaFoldDB" id="A0A0P6WL66"/>